<dbReference type="RefSeq" id="WP_204020182.1">
    <property type="nucleotide sequence ID" value="NZ_BOOW01000004.1"/>
</dbReference>
<feature type="region of interest" description="Disordered" evidence="1">
    <location>
        <begin position="722"/>
        <end position="770"/>
    </location>
</feature>
<feature type="region of interest" description="Disordered" evidence="1">
    <location>
        <begin position="315"/>
        <end position="335"/>
    </location>
</feature>
<dbReference type="EMBL" id="BOOW01000004">
    <property type="protein sequence ID" value="GII90051.1"/>
    <property type="molecule type" value="Genomic_DNA"/>
</dbReference>
<dbReference type="NCBIfam" id="NF041940">
    <property type="entry name" value="choice_anch_X"/>
    <property type="match status" value="1"/>
</dbReference>
<reference evidence="5" key="1">
    <citation type="submission" date="2021-01" db="EMBL/GenBank/DDBJ databases">
        <title>Whole genome shotgun sequence of Sinosporangium siamense NBRC 109515.</title>
        <authorList>
            <person name="Komaki H."/>
            <person name="Tamura T."/>
        </authorList>
    </citation>
    <scope>NUCLEOTIDE SEQUENCE</scope>
    <source>
        <strain evidence="5">NBRC 109515</strain>
    </source>
</reference>
<dbReference type="Pfam" id="PF00092">
    <property type="entry name" value="VWA"/>
    <property type="match status" value="1"/>
</dbReference>
<evidence type="ECO:0000259" key="4">
    <source>
        <dbReference type="PROSITE" id="PS50234"/>
    </source>
</evidence>
<dbReference type="PROSITE" id="PS50234">
    <property type="entry name" value="VWFA"/>
    <property type="match status" value="1"/>
</dbReference>
<accession>A0A919R9U7</accession>
<keyword evidence="3" id="KW-0732">Signal</keyword>
<evidence type="ECO:0000256" key="2">
    <source>
        <dbReference type="SAM" id="Phobius"/>
    </source>
</evidence>
<keyword evidence="6" id="KW-1185">Reference proteome</keyword>
<keyword evidence="2" id="KW-0472">Membrane</keyword>
<proteinExistence type="predicted"/>
<evidence type="ECO:0000256" key="1">
    <source>
        <dbReference type="SAM" id="MobiDB-lite"/>
    </source>
</evidence>
<dbReference type="InterPro" id="IPR002035">
    <property type="entry name" value="VWF_A"/>
</dbReference>
<feature type="compositionally biased region" description="Low complexity" evidence="1">
    <location>
        <begin position="758"/>
        <end position="770"/>
    </location>
</feature>
<dbReference type="Proteomes" id="UP000606172">
    <property type="component" value="Unassembled WGS sequence"/>
</dbReference>
<dbReference type="CDD" id="cd00198">
    <property type="entry name" value="vWFA"/>
    <property type="match status" value="1"/>
</dbReference>
<name>A0A919R9U7_9ACTN</name>
<dbReference type="SMART" id="SM00327">
    <property type="entry name" value="VWA"/>
    <property type="match status" value="1"/>
</dbReference>
<feature type="transmembrane region" description="Helical" evidence="2">
    <location>
        <begin position="602"/>
        <end position="624"/>
    </location>
</feature>
<organism evidence="5 6">
    <name type="scientific">Sinosporangium siamense</name>
    <dbReference type="NCBI Taxonomy" id="1367973"/>
    <lineage>
        <taxon>Bacteria</taxon>
        <taxon>Bacillati</taxon>
        <taxon>Actinomycetota</taxon>
        <taxon>Actinomycetes</taxon>
        <taxon>Streptosporangiales</taxon>
        <taxon>Streptosporangiaceae</taxon>
        <taxon>Sinosporangium</taxon>
    </lineage>
</organism>
<evidence type="ECO:0000256" key="3">
    <source>
        <dbReference type="SAM" id="SignalP"/>
    </source>
</evidence>
<protein>
    <recommendedName>
        <fullName evidence="4">VWFA domain-containing protein</fullName>
    </recommendedName>
</protein>
<dbReference type="InterPro" id="IPR036465">
    <property type="entry name" value="vWFA_dom_sf"/>
</dbReference>
<feature type="domain" description="VWFA" evidence="4">
    <location>
        <begin position="47"/>
        <end position="262"/>
    </location>
</feature>
<gene>
    <name evidence="5" type="ORF">Ssi02_02820</name>
</gene>
<keyword evidence="2" id="KW-0812">Transmembrane</keyword>
<evidence type="ECO:0000313" key="6">
    <source>
        <dbReference type="Proteomes" id="UP000606172"/>
    </source>
</evidence>
<comment type="caution">
    <text evidence="5">The sequence shown here is derived from an EMBL/GenBank/DDBJ whole genome shotgun (WGS) entry which is preliminary data.</text>
</comment>
<feature type="chain" id="PRO_5038451469" description="VWFA domain-containing protein" evidence="3">
    <location>
        <begin position="28"/>
        <end position="770"/>
    </location>
</feature>
<feature type="signal peptide" evidence="3">
    <location>
        <begin position="1"/>
        <end position="27"/>
    </location>
</feature>
<evidence type="ECO:0000313" key="5">
    <source>
        <dbReference type="EMBL" id="GII90051.1"/>
    </source>
</evidence>
<feature type="compositionally biased region" description="Pro residues" evidence="1">
    <location>
        <begin position="747"/>
        <end position="757"/>
    </location>
</feature>
<sequence>MESIRGAVGRALILVVLLAQGAPPAWAEAATESGGGVPGPRDDLPVQIVVLVDQSGSLTPAAVEAEREAASRIAQSAIRPGTSVAVLGFASAPAEGQTSVDRICPLLKTDDEIGKQRLSECVRDIRGRTEREGDDTDFVEAFRTARDVFASSPDREAHRAVFLLTDGRLDVGDNAVYGDGTRAQRDARAEKALFEEVLPALKQDGVQVWPLGFGEADRVKLKEYAAAGAQDTCNANAPEPRAIVVGGPGEVHAAVDEAYESVLCQRAGPITKGTPPPGGQTDLYVDIPQVATTGSIEVVKKEPKIRVSYFDPDGRKVPDAGSQDESTFLRSGGDGPVEALRITDPKPGRWRVNLVAPEGVAEREVTARIVWQGRLDSMISADPPAPVPGSRVTVQVQLRTRVDVVDPAEFEGMVFAAEVSGRDLPATPIALNDEGKSPDRTAGDGRFTGGFAVPATAKGAFTVVGSVGGRGLVGDSSPYHGQISPTPPPVTGRFGVDSGEVTPGAALAGRLTLRNVSGTARTYTLRLAEVREDAGASVEPGRVKVPASSDVTVDVTLRFDERAVLGPVSGRIQAVAGKQDKPVAEGLFSGTLVEPPSLLERFWWLFGALLALLAAAVSTLVVLVRGRRRERDARGLTAVLSRNGATLHRLDCGGGWAATFRFSVRTGDGPPRLDRSHGGADGYVAWRTDGGTIMLRKPYGSPVELVPGRGEDIGDGYSLAVEDRRMSGGPGYGTSPGGPGGIHGDAPHPPPPGPPPSGASRPWGGDPLLD</sequence>
<keyword evidence="2" id="KW-1133">Transmembrane helix</keyword>
<dbReference type="SUPFAM" id="SSF53300">
    <property type="entry name" value="vWA-like"/>
    <property type="match status" value="1"/>
</dbReference>
<dbReference type="AlphaFoldDB" id="A0A919R9U7"/>
<dbReference type="Gene3D" id="3.40.50.410">
    <property type="entry name" value="von Willebrand factor, type A domain"/>
    <property type="match status" value="1"/>
</dbReference>
<feature type="compositionally biased region" description="Gly residues" evidence="1">
    <location>
        <begin position="728"/>
        <end position="743"/>
    </location>
</feature>